<dbReference type="EMBL" id="JAQQAF010000006">
    <property type="protein sequence ID" value="KAJ8479391.1"/>
    <property type="molecule type" value="Genomic_DNA"/>
</dbReference>
<keyword evidence="2" id="KW-1185">Reference proteome</keyword>
<evidence type="ECO:0000313" key="1">
    <source>
        <dbReference type="EMBL" id="KAJ8479391.1"/>
    </source>
</evidence>
<reference evidence="1 2" key="1">
    <citation type="submission" date="2022-12" db="EMBL/GenBank/DDBJ databases">
        <title>Chromosome-scale assembly of the Ensete ventricosum genome.</title>
        <authorList>
            <person name="Dussert Y."/>
            <person name="Stocks J."/>
            <person name="Wendawek A."/>
            <person name="Woldeyes F."/>
            <person name="Nichols R.A."/>
            <person name="Borrell J.S."/>
        </authorList>
    </citation>
    <scope>NUCLEOTIDE SEQUENCE [LARGE SCALE GENOMIC DNA]</scope>
    <source>
        <strain evidence="2">cv. Maze</strain>
        <tissue evidence="1">Seeds</tissue>
    </source>
</reference>
<organism evidence="1 2">
    <name type="scientific">Ensete ventricosum</name>
    <name type="common">Abyssinian banana</name>
    <name type="synonym">Musa ensete</name>
    <dbReference type="NCBI Taxonomy" id="4639"/>
    <lineage>
        <taxon>Eukaryota</taxon>
        <taxon>Viridiplantae</taxon>
        <taxon>Streptophyta</taxon>
        <taxon>Embryophyta</taxon>
        <taxon>Tracheophyta</taxon>
        <taxon>Spermatophyta</taxon>
        <taxon>Magnoliopsida</taxon>
        <taxon>Liliopsida</taxon>
        <taxon>Zingiberales</taxon>
        <taxon>Musaceae</taxon>
        <taxon>Ensete</taxon>
    </lineage>
</organism>
<name>A0AAV8PCG0_ENSVE</name>
<comment type="caution">
    <text evidence="1">The sequence shown here is derived from an EMBL/GenBank/DDBJ whole genome shotgun (WGS) entry which is preliminary data.</text>
</comment>
<accession>A0AAV8PCG0</accession>
<dbReference type="AlphaFoldDB" id="A0AAV8PCG0"/>
<sequence>MTNKEQCPKMSQQTKGTLGDDVVEAIEVDVEEGSIDQEAKLQGKVPDDISAIKVDDGDDINRRIVKRHGVEDIMIVAHVEIYLVPDEIVKVQVYDILLCHEK</sequence>
<dbReference type="Proteomes" id="UP001222027">
    <property type="component" value="Unassembled WGS sequence"/>
</dbReference>
<gene>
    <name evidence="1" type="ORF">OPV22_023118</name>
</gene>
<evidence type="ECO:0000313" key="2">
    <source>
        <dbReference type="Proteomes" id="UP001222027"/>
    </source>
</evidence>
<proteinExistence type="predicted"/>
<protein>
    <submittedName>
        <fullName evidence="1">Uncharacterized protein</fullName>
    </submittedName>
</protein>